<name>A0A158R3Y4_9BILA</name>
<evidence type="ECO:0000313" key="2">
    <source>
        <dbReference type="Proteomes" id="UP000046393"/>
    </source>
</evidence>
<feature type="compositionally biased region" description="Pro residues" evidence="1">
    <location>
        <begin position="1"/>
        <end position="13"/>
    </location>
</feature>
<keyword evidence="2" id="KW-1185">Reference proteome</keyword>
<reference evidence="3" key="1">
    <citation type="submission" date="2016-04" db="UniProtKB">
        <authorList>
            <consortium name="WormBaseParasite"/>
        </authorList>
    </citation>
    <scope>IDENTIFICATION</scope>
</reference>
<dbReference type="WBParaSite" id="SMUV_0000076501-mRNA-1">
    <property type="protein sequence ID" value="SMUV_0000076501-mRNA-1"/>
    <property type="gene ID" value="SMUV_0000076501"/>
</dbReference>
<dbReference type="AlphaFoldDB" id="A0A158R3Y4"/>
<feature type="region of interest" description="Disordered" evidence="1">
    <location>
        <begin position="158"/>
        <end position="205"/>
    </location>
</feature>
<dbReference type="Proteomes" id="UP000046393">
    <property type="component" value="Unplaced"/>
</dbReference>
<organism evidence="2 3">
    <name type="scientific">Syphacia muris</name>
    <dbReference type="NCBI Taxonomy" id="451379"/>
    <lineage>
        <taxon>Eukaryota</taxon>
        <taxon>Metazoa</taxon>
        <taxon>Ecdysozoa</taxon>
        <taxon>Nematoda</taxon>
        <taxon>Chromadorea</taxon>
        <taxon>Rhabditida</taxon>
        <taxon>Spirurina</taxon>
        <taxon>Oxyuridomorpha</taxon>
        <taxon>Oxyuroidea</taxon>
        <taxon>Oxyuridae</taxon>
        <taxon>Syphacia</taxon>
    </lineage>
</organism>
<evidence type="ECO:0000256" key="1">
    <source>
        <dbReference type="SAM" id="MobiDB-lite"/>
    </source>
</evidence>
<feature type="compositionally biased region" description="Polar residues" evidence="1">
    <location>
        <begin position="176"/>
        <end position="205"/>
    </location>
</feature>
<sequence length="271" mass="29942">MTINPPPSPPQTPPDFGNRFPTHRLSTTAEEENSGSASSPKISPKPSHKLGICESSAPNFSGPNSKPPVTVQRRGFKGAHASFRLRMFQEQHGFEPKINATSSMPGSPPEHQKLPAKLERTLLTSSLRRRLDTEGSHQQKLSHLPAELTEKLRKLINRSTTHSHSHSEHLAAEGNANPSVTPKASTDNTSENRSGESTSSLQNPKFRQAHQSFRIRMLQEQYGGFEPVFISKKRTPRQQASEFKGGDLNKYTARTYTIQNGNEIFGGCLLA</sequence>
<evidence type="ECO:0000313" key="3">
    <source>
        <dbReference type="WBParaSite" id="SMUV_0000076501-mRNA-1"/>
    </source>
</evidence>
<protein>
    <submittedName>
        <fullName evidence="3">Uncharacterized protein</fullName>
    </submittedName>
</protein>
<proteinExistence type="predicted"/>
<accession>A0A158R3Y4</accession>
<feature type="compositionally biased region" description="Low complexity" evidence="1">
    <location>
        <begin position="34"/>
        <end position="45"/>
    </location>
</feature>
<feature type="region of interest" description="Disordered" evidence="1">
    <location>
        <begin position="1"/>
        <end position="72"/>
    </location>
</feature>